<evidence type="ECO:0008006" key="4">
    <source>
        <dbReference type="Google" id="ProtNLM"/>
    </source>
</evidence>
<sequence>MTSARPSLLALPSELILEIFNLLYPSTSVEALAFTHPRLYTIYQTHQSLIYHSLRDTIYDRTSMNLIALGNATALLDKTRKFLTHCAKHGALAIGPLPAYIRLERRAGFNPFTPPVEAMPAADLYWIETDVETDGFGRRAYNRLRNQIRFYEWPLFRKLYSEPHQTIRANRWTGGSYRDPERQCRRVVLSVCAACDEVHEGCRWHRTAGDQIWMEELAAFDRDGGLEPLGAQRCWSALVTWLYWFAKQAVPLSNKYPAGWEKFKCRFGRRCRYCSDWWDQVPDGGYHVWDHSCEENMTEQESTAMMDLETRMKSRNLPPFSYPYTKTDLGPSFVGYWTELRKFTGVAEDAGRLKDLAIAKKRYFSAENAGRMYDRRELEYEAPAGTFVRKTIVVDRKEWHRVIGHRQSLLVMHRQIVVSLDESSSDEGSDYGPDAGSGQPGISVEELQEDLD</sequence>
<feature type="region of interest" description="Disordered" evidence="1">
    <location>
        <begin position="421"/>
        <end position="452"/>
    </location>
</feature>
<dbReference type="Proteomes" id="UP000275078">
    <property type="component" value="Unassembled WGS sequence"/>
</dbReference>
<accession>A0A3N4HCD9</accession>
<organism evidence="2 3">
    <name type="scientific">Ascobolus immersus RN42</name>
    <dbReference type="NCBI Taxonomy" id="1160509"/>
    <lineage>
        <taxon>Eukaryota</taxon>
        <taxon>Fungi</taxon>
        <taxon>Dikarya</taxon>
        <taxon>Ascomycota</taxon>
        <taxon>Pezizomycotina</taxon>
        <taxon>Pezizomycetes</taxon>
        <taxon>Pezizales</taxon>
        <taxon>Ascobolaceae</taxon>
        <taxon>Ascobolus</taxon>
    </lineage>
</organism>
<protein>
    <recommendedName>
        <fullName evidence="4">F-box domain-containing protein</fullName>
    </recommendedName>
</protein>
<dbReference type="EMBL" id="ML119885">
    <property type="protein sequence ID" value="RPA72015.1"/>
    <property type="molecule type" value="Genomic_DNA"/>
</dbReference>
<evidence type="ECO:0000256" key="1">
    <source>
        <dbReference type="SAM" id="MobiDB-lite"/>
    </source>
</evidence>
<gene>
    <name evidence="2" type="ORF">BJ508DRAFT_419693</name>
</gene>
<reference evidence="2 3" key="1">
    <citation type="journal article" date="2018" name="Nat. Ecol. Evol.">
        <title>Pezizomycetes genomes reveal the molecular basis of ectomycorrhizal truffle lifestyle.</title>
        <authorList>
            <person name="Murat C."/>
            <person name="Payen T."/>
            <person name="Noel B."/>
            <person name="Kuo A."/>
            <person name="Morin E."/>
            <person name="Chen J."/>
            <person name="Kohler A."/>
            <person name="Krizsan K."/>
            <person name="Balestrini R."/>
            <person name="Da Silva C."/>
            <person name="Montanini B."/>
            <person name="Hainaut M."/>
            <person name="Levati E."/>
            <person name="Barry K.W."/>
            <person name="Belfiori B."/>
            <person name="Cichocki N."/>
            <person name="Clum A."/>
            <person name="Dockter R.B."/>
            <person name="Fauchery L."/>
            <person name="Guy J."/>
            <person name="Iotti M."/>
            <person name="Le Tacon F."/>
            <person name="Lindquist E.A."/>
            <person name="Lipzen A."/>
            <person name="Malagnac F."/>
            <person name="Mello A."/>
            <person name="Molinier V."/>
            <person name="Miyauchi S."/>
            <person name="Poulain J."/>
            <person name="Riccioni C."/>
            <person name="Rubini A."/>
            <person name="Sitrit Y."/>
            <person name="Splivallo R."/>
            <person name="Traeger S."/>
            <person name="Wang M."/>
            <person name="Zifcakova L."/>
            <person name="Wipf D."/>
            <person name="Zambonelli A."/>
            <person name="Paolocci F."/>
            <person name="Nowrousian M."/>
            <person name="Ottonello S."/>
            <person name="Baldrian P."/>
            <person name="Spatafora J.W."/>
            <person name="Henrissat B."/>
            <person name="Nagy L.G."/>
            <person name="Aury J.M."/>
            <person name="Wincker P."/>
            <person name="Grigoriev I.V."/>
            <person name="Bonfante P."/>
            <person name="Martin F.M."/>
        </authorList>
    </citation>
    <scope>NUCLEOTIDE SEQUENCE [LARGE SCALE GENOMIC DNA]</scope>
    <source>
        <strain evidence="2 3">RN42</strain>
    </source>
</reference>
<name>A0A3N4HCD9_ASCIM</name>
<evidence type="ECO:0000313" key="3">
    <source>
        <dbReference type="Proteomes" id="UP000275078"/>
    </source>
</evidence>
<dbReference type="AlphaFoldDB" id="A0A3N4HCD9"/>
<evidence type="ECO:0000313" key="2">
    <source>
        <dbReference type="EMBL" id="RPA72015.1"/>
    </source>
</evidence>
<proteinExistence type="predicted"/>
<keyword evidence="3" id="KW-1185">Reference proteome</keyword>